<dbReference type="InterPro" id="IPR024079">
    <property type="entry name" value="MetalloPept_cat_dom_sf"/>
</dbReference>
<dbReference type="Proteomes" id="UP001257277">
    <property type="component" value="Unassembled WGS sequence"/>
</dbReference>
<keyword evidence="5" id="KW-1185">Reference proteome</keyword>
<evidence type="ECO:0000256" key="1">
    <source>
        <dbReference type="SAM" id="MobiDB-lite"/>
    </source>
</evidence>
<dbReference type="InterPro" id="IPR034032">
    <property type="entry name" value="Zn_MMP-like_bac"/>
</dbReference>
<dbReference type="RefSeq" id="WP_349242118.1">
    <property type="nucleotide sequence ID" value="NZ_JAVTTO010000004.1"/>
</dbReference>
<feature type="compositionally biased region" description="Basic residues" evidence="1">
    <location>
        <begin position="47"/>
        <end position="56"/>
    </location>
</feature>
<keyword evidence="4" id="KW-0645">Protease</keyword>
<evidence type="ECO:0000313" key="5">
    <source>
        <dbReference type="Proteomes" id="UP001257277"/>
    </source>
</evidence>
<dbReference type="Gene3D" id="3.40.390.10">
    <property type="entry name" value="Collagenase (Catalytic Domain)"/>
    <property type="match status" value="1"/>
</dbReference>
<sequence length="877" mass="98919">MKTTSSRTLRILWSLFLMLAIVGIQDTEAQRRKKKKKKGKTEMAAKPKPKPKKPKKSIATLTKKSKKMDGLFTIYQDTVTGAVKMLITKDQLDKDYIYFSQIADGVTEAGSFRGAYRGSNVFHIKKYFNKIDFYAPNTSFYFDDGNAISKAAKANISDARVASTKVLFADEKKGEYLIDATGLFLSETLTRVKPPRFPGRSPFAFSLGRFDKNKSKIEAIKNYPENTNIKTEYVYSNPSVLNGGSNAVTDGRNVSIKVFHTFMNMPDDGYETRMDDPRVGYFLTQTNDMTSTGTVNYRDLVHRWRLVKKNPNAAMSEPVTPITWWIENTTPVEWRETIKEGVLAWNEAFEKAGFNNAVVVKIQPDDAEWDAGDVRYNVLRWTSSPNPPFGGYGPSFVNPRTGEILGADIMLEYVHFTNRVFADRLYTDAAAYMHLETEEELEIQKLKNKNNQGHMYCSMGHLMHENNMFGTAVLEATGASDLEMETLKKEGMKSLIMHEVGHTLGLNHNMKASQIYTPAQLADANFIKGKALTGSVMDYAGINVTNDRTKQGQYYDMAVGPYDIWAIQFGYQPFKSKGEMTALLNQSTKPELIFGNDADDMRSPGKAIDPRVMTGDLSGDQITYSINRFKLVNDMLKNVKTRFAKKDGTYVDLVRAYYSLNGQAARAGDVISRFIGGVYVDRAMVGQTGGTMPYTPVSLVDQKRAFNALKKYVFAPNAFSAPKEVYNYLAWQRRGYNFFGGPEDPKIHRQVLGYQARVLAHIMHPNTLQRLGDSELYGNKYRLSTFMTDLNNAMFKPDVYGSINSFRQNLQITYVKRLVNMVTGRTARRFSPASQSMALLNLKNIKTWVSNGTGNTATRAHKNHIKTLITNVMKEIK</sequence>
<dbReference type="PANTHER" id="PTHR38478">
    <property type="entry name" value="PEPTIDASE M1A AND M12B"/>
    <property type="match status" value="1"/>
</dbReference>
<reference evidence="4 5" key="1">
    <citation type="submission" date="2023-09" db="EMBL/GenBank/DDBJ databases">
        <title>Novel taxa isolated from Blanes Bay.</title>
        <authorList>
            <person name="Rey-Velasco X."/>
            <person name="Lucena T."/>
        </authorList>
    </citation>
    <scope>NUCLEOTIDE SEQUENCE [LARGE SCALE GENOMIC DNA]</scope>
    <source>
        <strain evidence="4 5">S356</strain>
    </source>
</reference>
<protein>
    <submittedName>
        <fullName evidence="4">Zinc-dependent metalloprotease</fullName>
    </submittedName>
</protein>
<gene>
    <name evidence="4" type="ORF">RQM59_10775</name>
</gene>
<proteinExistence type="predicted"/>
<dbReference type="PANTHER" id="PTHR38478:SF1">
    <property type="entry name" value="ZINC DEPENDENT METALLOPROTEASE DOMAIN LIPOPROTEIN"/>
    <property type="match status" value="1"/>
</dbReference>
<dbReference type="InterPro" id="IPR033413">
    <property type="entry name" value="DUF5117"/>
</dbReference>
<dbReference type="GO" id="GO:0008237">
    <property type="term" value="F:metallopeptidase activity"/>
    <property type="evidence" value="ECO:0007669"/>
    <property type="project" value="UniProtKB-KW"/>
</dbReference>
<evidence type="ECO:0000259" key="2">
    <source>
        <dbReference type="Pfam" id="PF16313"/>
    </source>
</evidence>
<feature type="region of interest" description="Disordered" evidence="1">
    <location>
        <begin position="30"/>
        <end position="59"/>
    </location>
</feature>
<dbReference type="SUPFAM" id="SSF55486">
    <property type="entry name" value="Metalloproteases ('zincins'), catalytic domain"/>
    <property type="match status" value="1"/>
</dbReference>
<dbReference type="Pfam" id="PF16313">
    <property type="entry name" value="DUF4953"/>
    <property type="match status" value="1"/>
</dbReference>
<evidence type="ECO:0000259" key="3">
    <source>
        <dbReference type="Pfam" id="PF17148"/>
    </source>
</evidence>
<dbReference type="CDD" id="cd04276">
    <property type="entry name" value="ZnMc_MMP_like_2"/>
    <property type="match status" value="1"/>
</dbReference>
<dbReference type="Pfam" id="PF17148">
    <property type="entry name" value="DUF5117"/>
    <property type="match status" value="1"/>
</dbReference>
<organism evidence="4 5">
    <name type="scientific">Asprobacillus argus</name>
    <dbReference type="NCBI Taxonomy" id="3076534"/>
    <lineage>
        <taxon>Bacteria</taxon>
        <taxon>Pseudomonadati</taxon>
        <taxon>Bacteroidota</taxon>
        <taxon>Flavobacteriia</taxon>
        <taxon>Flavobacteriales</taxon>
        <taxon>Flavobacteriaceae</taxon>
        <taxon>Asprobacillus</taxon>
    </lineage>
</organism>
<keyword evidence="4" id="KW-0482">Metalloprotease</keyword>
<feature type="domain" description="DUF5117" evidence="3">
    <location>
        <begin position="119"/>
        <end position="309"/>
    </location>
</feature>
<keyword evidence="4" id="KW-0378">Hydrolase</keyword>
<comment type="caution">
    <text evidence="4">The sequence shown here is derived from an EMBL/GenBank/DDBJ whole genome shotgun (WGS) entry which is preliminary data.</text>
</comment>
<dbReference type="InterPro" id="IPR032534">
    <property type="entry name" value="EcxA_zinc-bd"/>
</dbReference>
<evidence type="ECO:0000313" key="4">
    <source>
        <dbReference type="EMBL" id="MDT7832865.1"/>
    </source>
</evidence>
<feature type="domain" description="EcxA zinc-binding" evidence="2">
    <location>
        <begin position="483"/>
        <end position="798"/>
    </location>
</feature>
<dbReference type="EMBL" id="JAVTTO010000004">
    <property type="protein sequence ID" value="MDT7832865.1"/>
    <property type="molecule type" value="Genomic_DNA"/>
</dbReference>
<accession>A0ABU3LGK7</accession>
<name>A0ABU3LGK7_9FLAO</name>